<dbReference type="GeneTree" id="ENSGT00940000159598"/>
<dbReference type="GO" id="GO:0031463">
    <property type="term" value="C:Cul3-RING ubiquitin ligase complex"/>
    <property type="evidence" value="ECO:0007669"/>
    <property type="project" value="TreeGrafter"/>
</dbReference>
<feature type="domain" description="BTB" evidence="3">
    <location>
        <begin position="63"/>
        <end position="130"/>
    </location>
</feature>
<dbReference type="SMART" id="SM00875">
    <property type="entry name" value="BACK"/>
    <property type="match status" value="1"/>
</dbReference>
<dbReference type="PANTHER" id="PTHR45632">
    <property type="entry name" value="LD33804P"/>
    <property type="match status" value="1"/>
</dbReference>
<dbReference type="SMART" id="SM00225">
    <property type="entry name" value="BTB"/>
    <property type="match status" value="1"/>
</dbReference>
<dbReference type="Pfam" id="PF01344">
    <property type="entry name" value="Kelch_1"/>
    <property type="match status" value="1"/>
</dbReference>
<dbReference type="Pfam" id="PF07707">
    <property type="entry name" value="BACK"/>
    <property type="match status" value="1"/>
</dbReference>
<dbReference type="InterPro" id="IPR000210">
    <property type="entry name" value="BTB/POZ_dom"/>
</dbReference>
<dbReference type="InterPro" id="IPR006652">
    <property type="entry name" value="Kelch_1"/>
</dbReference>
<dbReference type="PIRSF" id="PIRSF037037">
    <property type="entry name" value="Kelch-like_protein_gigaxonin"/>
    <property type="match status" value="1"/>
</dbReference>
<dbReference type="InterPro" id="IPR017096">
    <property type="entry name" value="BTB-kelch_protein"/>
</dbReference>
<organism evidence="4 5">
    <name type="scientific">Eptatretus burgeri</name>
    <name type="common">Inshore hagfish</name>
    <dbReference type="NCBI Taxonomy" id="7764"/>
    <lineage>
        <taxon>Eukaryota</taxon>
        <taxon>Metazoa</taxon>
        <taxon>Chordata</taxon>
        <taxon>Craniata</taxon>
        <taxon>Vertebrata</taxon>
        <taxon>Cyclostomata</taxon>
        <taxon>Myxini</taxon>
        <taxon>Myxiniformes</taxon>
        <taxon>Myxinidae</taxon>
        <taxon>Eptatretinae</taxon>
        <taxon>Eptatretus</taxon>
    </lineage>
</organism>
<dbReference type="UniPathway" id="UPA00143"/>
<reference evidence="4" key="1">
    <citation type="submission" date="2025-05" db="UniProtKB">
        <authorList>
            <consortium name="Ensembl"/>
        </authorList>
    </citation>
    <scope>IDENTIFICATION</scope>
</reference>
<dbReference type="Pfam" id="PF24981">
    <property type="entry name" value="Beta-prop_ATRN-LZTR1"/>
    <property type="match status" value="1"/>
</dbReference>
<dbReference type="SUPFAM" id="SSF117281">
    <property type="entry name" value="Kelch motif"/>
    <property type="match status" value="1"/>
</dbReference>
<dbReference type="Proteomes" id="UP000694388">
    <property type="component" value="Unplaced"/>
</dbReference>
<keyword evidence="2" id="KW-0677">Repeat</keyword>
<dbReference type="GO" id="GO:0005827">
    <property type="term" value="C:polar microtubule"/>
    <property type="evidence" value="ECO:0007669"/>
    <property type="project" value="TreeGrafter"/>
</dbReference>
<dbReference type="GO" id="GO:0005634">
    <property type="term" value="C:nucleus"/>
    <property type="evidence" value="ECO:0007669"/>
    <property type="project" value="TreeGrafter"/>
</dbReference>
<dbReference type="InterPro" id="IPR011705">
    <property type="entry name" value="BACK"/>
</dbReference>
<dbReference type="PANTHER" id="PTHR45632:SF5">
    <property type="entry name" value="KELCH-LIKE PROTEIN 22"/>
    <property type="match status" value="1"/>
</dbReference>
<accession>A0A8C4RA15</accession>
<proteinExistence type="predicted"/>
<keyword evidence="1" id="KW-0880">Kelch repeat</keyword>
<name>A0A8C4RA15_EPTBU</name>
<evidence type="ECO:0000313" key="5">
    <source>
        <dbReference type="Proteomes" id="UP000694388"/>
    </source>
</evidence>
<dbReference type="OMA" id="ACYKPST"/>
<evidence type="ECO:0000256" key="1">
    <source>
        <dbReference type="ARBA" id="ARBA00022441"/>
    </source>
</evidence>
<dbReference type="InterPro" id="IPR011333">
    <property type="entry name" value="SKP1/BTB/POZ_sf"/>
</dbReference>
<sequence length="688" mass="77732">MAKALIATLMDKAAAAKSKEASDAQTRMVTQRPPKSRQWFLSIEHASGLLAGLAELQASSSMYDVTLRVEGRPLRAHRVVLAAACEYFRGMFARGLKEARQEEVIIHEVSFSAMEKLIRFIYTAELELSVEEVQDVLMASVLLQLSPAIEFCCDFLMSWVEAENIPELFQLADVYGLRQLAKQLDTYLLENFSSFSRMEAFRLLPMEKVQFLLNSDKLQVSSEREVFQAALLYHHSTSIPGGSTRGLKQDEDYDYFDEDDETNLMWRRALANPPKLLECVRYALLSSRMVQSLYSRLNPCPLKEILADALAYHSNEMLQPVLQTWQTRLRSTYRCVVGFGGMYSTEDNDLNDEAKFLNPKTQRWQTFQPTGCTPRLSNQGIAVINDFVFLVGGDNNTHGFRAVSDCWRYDPRHNKWSSIAPLQQEHADHCLCAVGSFLYVVGGRNYVTELREVERYSLETNSWEYVQPLPRESYAHAGATYEDKIFVSCGAREDVYLPSLLCYDPETNKWHQRSPAPVERAWHGMAVAGHHLYLLGGSNRRHGNRRDVLQVHTYEPANDTWSSVAPLPTGHGEPGVAVLPKPEDGEVEIYVVGGRSHDIHGRTAEVLVFSVKCNSWELCPELEDELSGMACAVLTMPQDLLARIRESPEGRATSSRANEGSSSISDFDFENNDVWLDAEIGFSTEEED</sequence>
<protein>
    <submittedName>
        <fullName evidence="4">Kelch-like family member 22</fullName>
    </submittedName>
</protein>
<dbReference type="GO" id="GO:0005829">
    <property type="term" value="C:cytosol"/>
    <property type="evidence" value="ECO:0007669"/>
    <property type="project" value="TreeGrafter"/>
</dbReference>
<evidence type="ECO:0000256" key="2">
    <source>
        <dbReference type="ARBA" id="ARBA00022737"/>
    </source>
</evidence>
<dbReference type="Gene3D" id="3.30.710.10">
    <property type="entry name" value="Potassium Channel Kv1.1, Chain A"/>
    <property type="match status" value="1"/>
</dbReference>
<dbReference type="InterPro" id="IPR056737">
    <property type="entry name" value="Beta-prop_ATRN-MKLN-like"/>
</dbReference>
<dbReference type="Gene3D" id="2.120.10.80">
    <property type="entry name" value="Kelch-type beta propeller"/>
    <property type="match status" value="1"/>
</dbReference>
<dbReference type="GO" id="GO:0072686">
    <property type="term" value="C:mitotic spindle"/>
    <property type="evidence" value="ECO:0007669"/>
    <property type="project" value="TreeGrafter"/>
</dbReference>
<dbReference type="GO" id="GO:0006513">
    <property type="term" value="P:protein monoubiquitination"/>
    <property type="evidence" value="ECO:0007669"/>
    <property type="project" value="TreeGrafter"/>
</dbReference>
<dbReference type="SMART" id="SM00612">
    <property type="entry name" value="Kelch"/>
    <property type="match status" value="5"/>
</dbReference>
<dbReference type="SUPFAM" id="SSF54695">
    <property type="entry name" value="POZ domain"/>
    <property type="match status" value="1"/>
</dbReference>
<dbReference type="GO" id="GO:0043161">
    <property type="term" value="P:proteasome-mediated ubiquitin-dependent protein catabolic process"/>
    <property type="evidence" value="ECO:0007669"/>
    <property type="project" value="TreeGrafter"/>
</dbReference>
<evidence type="ECO:0000259" key="3">
    <source>
        <dbReference type="PROSITE" id="PS50097"/>
    </source>
</evidence>
<evidence type="ECO:0000313" key="4">
    <source>
        <dbReference type="Ensembl" id="ENSEBUP00000027073.1"/>
    </source>
</evidence>
<dbReference type="GO" id="GO:1904263">
    <property type="term" value="P:positive regulation of TORC1 signaling"/>
    <property type="evidence" value="ECO:0007669"/>
    <property type="project" value="TreeGrafter"/>
</dbReference>
<dbReference type="Gene3D" id="1.25.40.420">
    <property type="match status" value="1"/>
</dbReference>
<dbReference type="Ensembl" id="ENSEBUT00000027649.1">
    <property type="protein sequence ID" value="ENSEBUP00000027073.1"/>
    <property type="gene ID" value="ENSEBUG00000016634.1"/>
</dbReference>
<dbReference type="AlphaFoldDB" id="A0A8C4RA15"/>
<dbReference type="InterPro" id="IPR015915">
    <property type="entry name" value="Kelch-typ_b-propeller"/>
</dbReference>
<keyword evidence="5" id="KW-1185">Reference proteome</keyword>
<dbReference type="Pfam" id="PF00651">
    <property type="entry name" value="BTB"/>
    <property type="match status" value="1"/>
</dbReference>
<dbReference type="Ensembl" id="ENSEBUT00000027643.1">
    <property type="protein sequence ID" value="ENSEBUP00000027067.1"/>
    <property type="gene ID" value="ENSEBUG00000016634.1"/>
</dbReference>
<dbReference type="PROSITE" id="PS50097">
    <property type="entry name" value="BTB"/>
    <property type="match status" value="1"/>
</dbReference>